<evidence type="ECO:0000313" key="2">
    <source>
        <dbReference type="Proteomes" id="UP000620327"/>
    </source>
</evidence>
<dbReference type="InterPro" id="IPR029057">
    <property type="entry name" value="PRTase-like"/>
</dbReference>
<organism evidence="1 2">
    <name type="scientific">Dysosmobacter segnis</name>
    <dbReference type="NCBI Taxonomy" id="2763042"/>
    <lineage>
        <taxon>Bacteria</taxon>
        <taxon>Bacillati</taxon>
        <taxon>Bacillota</taxon>
        <taxon>Clostridia</taxon>
        <taxon>Eubacteriales</taxon>
        <taxon>Oscillospiraceae</taxon>
        <taxon>Dysosmobacter</taxon>
    </lineage>
</organism>
<dbReference type="AlphaFoldDB" id="A0A923MK00"/>
<evidence type="ECO:0000313" key="1">
    <source>
        <dbReference type="EMBL" id="MBC5771103.1"/>
    </source>
</evidence>
<dbReference type="Proteomes" id="UP000620327">
    <property type="component" value="Unassembled WGS sequence"/>
</dbReference>
<dbReference type="GO" id="GO:0016757">
    <property type="term" value="F:glycosyltransferase activity"/>
    <property type="evidence" value="ECO:0007669"/>
    <property type="project" value="UniProtKB-KW"/>
</dbReference>
<keyword evidence="1" id="KW-0808">Transferase</keyword>
<accession>A0A923MK00</accession>
<keyword evidence="1" id="KW-0328">Glycosyltransferase</keyword>
<dbReference type="EMBL" id="JACOQI010000012">
    <property type="protein sequence ID" value="MBC5771103.1"/>
    <property type="molecule type" value="Genomic_DNA"/>
</dbReference>
<dbReference type="Gene3D" id="3.40.50.2020">
    <property type="match status" value="1"/>
</dbReference>
<gene>
    <name evidence="1" type="ORF">H8Z83_12370</name>
</gene>
<name>A0A923MK00_9FIRM</name>
<reference evidence="1" key="1">
    <citation type="submission" date="2020-08" db="EMBL/GenBank/DDBJ databases">
        <title>Genome public.</title>
        <authorList>
            <person name="Liu C."/>
            <person name="Sun Q."/>
        </authorList>
    </citation>
    <scope>NUCLEOTIDE SEQUENCE</scope>
    <source>
        <strain evidence="1">BX15</strain>
    </source>
</reference>
<keyword evidence="2" id="KW-1185">Reference proteome</keyword>
<sequence>MRIKSRENPNLEISVFRGHFATRHSHNSHYLDITRMKHEYGMAADAAGILVQHYIYEKQIDTIVCMDGSEVIGTFLAGRLAKNDRFAVNSGRNVCIVTPEYDSNGQLIFRDNLAGMVSGKNVLLLISTVNSGKTARRAMECIEYYGGSLQGIAAVFSAIAKVDEVPVMSIFSPEDIPGYMTSLVPDCPLCRAGQKIDALANSYGFSALKCNDNMK</sequence>
<dbReference type="SUPFAM" id="SSF53271">
    <property type="entry name" value="PRTase-like"/>
    <property type="match status" value="1"/>
</dbReference>
<protein>
    <submittedName>
        <fullName evidence="1">Orotate phosphoribosyltransferase</fullName>
    </submittedName>
</protein>
<proteinExistence type="predicted"/>
<comment type="caution">
    <text evidence="1">The sequence shown here is derived from an EMBL/GenBank/DDBJ whole genome shotgun (WGS) entry which is preliminary data.</text>
</comment>